<evidence type="ECO:0000256" key="1">
    <source>
        <dbReference type="SAM" id="MobiDB-lite"/>
    </source>
</evidence>
<reference evidence="2 3" key="1">
    <citation type="journal article" date="2023" name="Arcadia Sci">
        <title>De novo assembly of a long-read Amblyomma americanum tick genome.</title>
        <authorList>
            <person name="Chou S."/>
            <person name="Poskanzer K.E."/>
            <person name="Rollins M."/>
            <person name="Thuy-Boun P.S."/>
        </authorList>
    </citation>
    <scope>NUCLEOTIDE SEQUENCE [LARGE SCALE GENOMIC DNA]</scope>
    <source>
        <strain evidence="2">F_SG_1</strain>
        <tissue evidence="2">Salivary glands</tissue>
    </source>
</reference>
<feature type="compositionally biased region" description="Basic and acidic residues" evidence="1">
    <location>
        <begin position="22"/>
        <end position="31"/>
    </location>
</feature>
<protein>
    <submittedName>
        <fullName evidence="2">Uncharacterized protein</fullName>
    </submittedName>
</protein>
<dbReference type="Proteomes" id="UP001321473">
    <property type="component" value="Unassembled WGS sequence"/>
</dbReference>
<evidence type="ECO:0000313" key="2">
    <source>
        <dbReference type="EMBL" id="KAK8788264.1"/>
    </source>
</evidence>
<feature type="non-terminal residue" evidence="2">
    <location>
        <position position="105"/>
    </location>
</feature>
<comment type="caution">
    <text evidence="2">The sequence shown here is derived from an EMBL/GenBank/DDBJ whole genome shotgun (WGS) entry which is preliminary data.</text>
</comment>
<gene>
    <name evidence="2" type="ORF">V5799_021960</name>
</gene>
<dbReference type="AlphaFoldDB" id="A0AAQ4FLV1"/>
<organism evidence="2 3">
    <name type="scientific">Amblyomma americanum</name>
    <name type="common">Lone star tick</name>
    <dbReference type="NCBI Taxonomy" id="6943"/>
    <lineage>
        <taxon>Eukaryota</taxon>
        <taxon>Metazoa</taxon>
        <taxon>Ecdysozoa</taxon>
        <taxon>Arthropoda</taxon>
        <taxon>Chelicerata</taxon>
        <taxon>Arachnida</taxon>
        <taxon>Acari</taxon>
        <taxon>Parasitiformes</taxon>
        <taxon>Ixodida</taxon>
        <taxon>Ixodoidea</taxon>
        <taxon>Ixodidae</taxon>
        <taxon>Amblyomminae</taxon>
        <taxon>Amblyomma</taxon>
    </lineage>
</organism>
<sequence>MQKHRESKKKKIRATSGPGCRDAAEESRSRDTYCTTSLSADSGRGRAFYDLLHSATYAGAFSAPPPAQATECTGHALIRDTIASLQPSRPRGYVLGLRDQYNLST</sequence>
<feature type="compositionally biased region" description="Basic residues" evidence="1">
    <location>
        <begin position="1"/>
        <end position="13"/>
    </location>
</feature>
<dbReference type="EMBL" id="JARKHS020001010">
    <property type="protein sequence ID" value="KAK8788264.1"/>
    <property type="molecule type" value="Genomic_DNA"/>
</dbReference>
<keyword evidence="3" id="KW-1185">Reference proteome</keyword>
<evidence type="ECO:0000313" key="3">
    <source>
        <dbReference type="Proteomes" id="UP001321473"/>
    </source>
</evidence>
<proteinExistence type="predicted"/>
<feature type="region of interest" description="Disordered" evidence="1">
    <location>
        <begin position="1"/>
        <end position="33"/>
    </location>
</feature>
<name>A0AAQ4FLV1_AMBAM</name>
<accession>A0AAQ4FLV1</accession>